<dbReference type="PANTHER" id="PTHR42909:SF1">
    <property type="entry name" value="CARBOHYDRATE KINASE PFKB DOMAIN-CONTAINING PROTEIN"/>
    <property type="match status" value="1"/>
</dbReference>
<keyword evidence="2" id="KW-0479">Metal-binding</keyword>
<comment type="caution">
    <text evidence="5">The sequence shown here is derived from an EMBL/GenBank/DDBJ whole genome shotgun (WGS) entry which is preliminary data.</text>
</comment>
<dbReference type="GO" id="GO:0006796">
    <property type="term" value="P:phosphate-containing compound metabolic process"/>
    <property type="evidence" value="ECO:0007669"/>
    <property type="project" value="UniProtKB-ARBA"/>
</dbReference>
<dbReference type="AlphaFoldDB" id="A0AAV6UL19"/>
<evidence type="ECO:0000313" key="6">
    <source>
        <dbReference type="Proteomes" id="UP000827092"/>
    </source>
</evidence>
<dbReference type="GO" id="GO:0016301">
    <property type="term" value="F:kinase activity"/>
    <property type="evidence" value="ECO:0007669"/>
    <property type="project" value="UniProtKB-KW"/>
</dbReference>
<evidence type="ECO:0000256" key="3">
    <source>
        <dbReference type="ARBA" id="ARBA00022777"/>
    </source>
</evidence>
<dbReference type="InterPro" id="IPR002173">
    <property type="entry name" value="Carboh/pur_kinase_PfkB_CS"/>
</dbReference>
<keyword evidence="6" id="KW-1185">Reference proteome</keyword>
<evidence type="ECO:0000256" key="1">
    <source>
        <dbReference type="ARBA" id="ARBA00022679"/>
    </source>
</evidence>
<reference evidence="5 6" key="1">
    <citation type="journal article" date="2022" name="Nat. Ecol. Evol.">
        <title>A masculinizing supergene underlies an exaggerated male reproductive morph in a spider.</title>
        <authorList>
            <person name="Hendrickx F."/>
            <person name="De Corte Z."/>
            <person name="Sonet G."/>
            <person name="Van Belleghem S.M."/>
            <person name="Kostlbacher S."/>
            <person name="Vangestel C."/>
        </authorList>
    </citation>
    <scope>NUCLEOTIDE SEQUENCE [LARGE SCALE GENOMIC DNA]</scope>
    <source>
        <strain evidence="5">W744_W776</strain>
    </source>
</reference>
<dbReference type="Proteomes" id="UP000827092">
    <property type="component" value="Unassembled WGS sequence"/>
</dbReference>
<dbReference type="GO" id="GO:0016798">
    <property type="term" value="F:hydrolase activity, acting on glycosyl bonds"/>
    <property type="evidence" value="ECO:0007669"/>
    <property type="project" value="TreeGrafter"/>
</dbReference>
<dbReference type="EMBL" id="JAFNEN010000347">
    <property type="protein sequence ID" value="KAG8185107.1"/>
    <property type="molecule type" value="Genomic_DNA"/>
</dbReference>
<proteinExistence type="predicted"/>
<keyword evidence="3" id="KW-0418">Kinase</keyword>
<dbReference type="PANTHER" id="PTHR42909">
    <property type="entry name" value="ZGC:136858"/>
    <property type="match status" value="1"/>
</dbReference>
<dbReference type="InterPro" id="IPR011611">
    <property type="entry name" value="PfkB_dom"/>
</dbReference>
<protein>
    <recommendedName>
        <fullName evidence="4">Carbohydrate kinase PfkB domain-containing protein</fullName>
    </recommendedName>
</protein>
<dbReference type="GO" id="GO:0005737">
    <property type="term" value="C:cytoplasm"/>
    <property type="evidence" value="ECO:0007669"/>
    <property type="project" value="TreeGrafter"/>
</dbReference>
<name>A0AAV6UL19_9ARAC</name>
<feature type="domain" description="Carbohydrate kinase PfkB" evidence="4">
    <location>
        <begin position="23"/>
        <end position="174"/>
    </location>
</feature>
<evidence type="ECO:0000313" key="5">
    <source>
        <dbReference type="EMBL" id="KAG8185107.1"/>
    </source>
</evidence>
<gene>
    <name evidence="5" type="ORF">JTE90_014582</name>
</gene>
<dbReference type="Gene3D" id="3.40.1190.20">
    <property type="match status" value="1"/>
</dbReference>
<keyword evidence="1" id="KW-0808">Transferase</keyword>
<evidence type="ECO:0000259" key="4">
    <source>
        <dbReference type="Pfam" id="PF00294"/>
    </source>
</evidence>
<accession>A0AAV6UL19</accession>
<sequence length="202" mass="21519">MRTLVWFEPTDLTKAFRPFEASSKWRSVLSYATPNLNELKVMHGAILGKDIPTTAGHAGNLDVVLQESLNYGVPLIGDHLHTLLVTLGAQGVLLITNLPSGAPFPTTLTPTTKNSFVRAVHYPALKMEQIVSVSGAGDCFAAGMIASILQGLGPEACIQCGQRAATFSLASHLAVPHTINEKAIFSSLEEDTVPIAARSIFP</sequence>
<dbReference type="SUPFAM" id="SSF53613">
    <property type="entry name" value="Ribokinase-like"/>
    <property type="match status" value="1"/>
</dbReference>
<organism evidence="5 6">
    <name type="scientific">Oedothorax gibbosus</name>
    <dbReference type="NCBI Taxonomy" id="931172"/>
    <lineage>
        <taxon>Eukaryota</taxon>
        <taxon>Metazoa</taxon>
        <taxon>Ecdysozoa</taxon>
        <taxon>Arthropoda</taxon>
        <taxon>Chelicerata</taxon>
        <taxon>Arachnida</taxon>
        <taxon>Araneae</taxon>
        <taxon>Araneomorphae</taxon>
        <taxon>Entelegynae</taxon>
        <taxon>Araneoidea</taxon>
        <taxon>Linyphiidae</taxon>
        <taxon>Erigoninae</taxon>
        <taxon>Oedothorax</taxon>
    </lineage>
</organism>
<dbReference type="GO" id="GO:0046872">
    <property type="term" value="F:metal ion binding"/>
    <property type="evidence" value="ECO:0007669"/>
    <property type="project" value="UniProtKB-KW"/>
</dbReference>
<dbReference type="Pfam" id="PF00294">
    <property type="entry name" value="PfkB"/>
    <property type="match status" value="1"/>
</dbReference>
<evidence type="ECO:0000256" key="2">
    <source>
        <dbReference type="ARBA" id="ARBA00022723"/>
    </source>
</evidence>
<dbReference type="PROSITE" id="PS00584">
    <property type="entry name" value="PFKB_KINASES_2"/>
    <property type="match status" value="1"/>
</dbReference>
<dbReference type="InterPro" id="IPR029056">
    <property type="entry name" value="Ribokinase-like"/>
</dbReference>
<dbReference type="GO" id="GO:0004730">
    <property type="term" value="F:pseudouridylate synthase activity"/>
    <property type="evidence" value="ECO:0007669"/>
    <property type="project" value="TreeGrafter"/>
</dbReference>